<keyword evidence="1" id="KW-0812">Transmembrane</keyword>
<dbReference type="RefSeq" id="WP_177168933.1">
    <property type="nucleotide sequence ID" value="NZ_AP027363.1"/>
</dbReference>
<evidence type="ECO:0000313" key="2">
    <source>
        <dbReference type="EMBL" id="SET83870.1"/>
    </source>
</evidence>
<feature type="transmembrane region" description="Helical" evidence="1">
    <location>
        <begin position="29"/>
        <end position="48"/>
    </location>
</feature>
<gene>
    <name evidence="2" type="ORF">SAMN05660429_02834</name>
</gene>
<dbReference type="STRING" id="349064.SAMN05660429_02834"/>
<accession>A0A1I0HLB4</accession>
<keyword evidence="3" id="KW-1185">Reference proteome</keyword>
<sequence>MKRFLILLTLIILALICYTRGFAIGGGFFLILGAIFELGFWVGIFNYGKKKPKH</sequence>
<protein>
    <submittedName>
        <fullName evidence="2">Uncharacterized protein</fullName>
    </submittedName>
</protein>
<dbReference type="AlphaFoldDB" id="A0A1I0HLB4"/>
<dbReference type="Proteomes" id="UP000199308">
    <property type="component" value="Unassembled WGS sequence"/>
</dbReference>
<reference evidence="2 3" key="1">
    <citation type="submission" date="2016-10" db="EMBL/GenBank/DDBJ databases">
        <authorList>
            <person name="de Groot N.N."/>
        </authorList>
    </citation>
    <scope>NUCLEOTIDE SEQUENCE [LARGE SCALE GENOMIC DNA]</scope>
    <source>
        <strain evidence="2 3">DSM 19706</strain>
    </source>
</reference>
<keyword evidence="1" id="KW-0472">Membrane</keyword>
<organism evidence="2 3">
    <name type="scientific">Thalassotalea agarivorans</name>
    <name type="common">Thalassomonas agarivorans</name>
    <dbReference type="NCBI Taxonomy" id="349064"/>
    <lineage>
        <taxon>Bacteria</taxon>
        <taxon>Pseudomonadati</taxon>
        <taxon>Pseudomonadota</taxon>
        <taxon>Gammaproteobacteria</taxon>
        <taxon>Alteromonadales</taxon>
        <taxon>Colwelliaceae</taxon>
        <taxon>Thalassotalea</taxon>
    </lineage>
</organism>
<keyword evidence="1" id="KW-1133">Transmembrane helix</keyword>
<name>A0A1I0HLB4_THASX</name>
<evidence type="ECO:0000256" key="1">
    <source>
        <dbReference type="SAM" id="Phobius"/>
    </source>
</evidence>
<proteinExistence type="predicted"/>
<dbReference type="EMBL" id="FOHK01000016">
    <property type="protein sequence ID" value="SET83870.1"/>
    <property type="molecule type" value="Genomic_DNA"/>
</dbReference>
<evidence type="ECO:0000313" key="3">
    <source>
        <dbReference type="Proteomes" id="UP000199308"/>
    </source>
</evidence>